<evidence type="ECO:0000259" key="12">
    <source>
        <dbReference type="PROSITE" id="PS51384"/>
    </source>
</evidence>
<dbReference type="Gene3D" id="3.40.50.80">
    <property type="entry name" value="Nucleotide-binding domain of ferredoxin-NADP reductase (FNR) module"/>
    <property type="match status" value="1"/>
</dbReference>
<evidence type="ECO:0000256" key="5">
    <source>
        <dbReference type="ARBA" id="ARBA00022643"/>
    </source>
</evidence>
<evidence type="ECO:0000256" key="6">
    <source>
        <dbReference type="ARBA" id="ARBA00022827"/>
    </source>
</evidence>
<dbReference type="CDD" id="cd06199">
    <property type="entry name" value="SiR"/>
    <property type="match status" value="1"/>
</dbReference>
<dbReference type="InterPro" id="IPR001433">
    <property type="entry name" value="OxRdtase_FAD/NAD-bd"/>
</dbReference>
<dbReference type="EMBL" id="JACHIP010000004">
    <property type="protein sequence ID" value="MBB5058751.1"/>
    <property type="molecule type" value="Genomic_DNA"/>
</dbReference>
<dbReference type="EC" id="1.8.1.2" evidence="3"/>
<dbReference type="InterPro" id="IPR017927">
    <property type="entry name" value="FAD-bd_FR_type"/>
</dbReference>
<dbReference type="InterPro" id="IPR023173">
    <property type="entry name" value="NADPH_Cyt_P450_Rdtase_alpha"/>
</dbReference>
<dbReference type="Gene3D" id="3.40.50.360">
    <property type="match status" value="1"/>
</dbReference>
<dbReference type="PANTHER" id="PTHR19384:SF128">
    <property type="entry name" value="NADPH OXIDOREDUCTASE A"/>
    <property type="match status" value="1"/>
</dbReference>
<accession>A0A7W7ZGB9</accession>
<keyword evidence="6" id="KW-0274">FAD</keyword>
<evidence type="ECO:0000256" key="4">
    <source>
        <dbReference type="ARBA" id="ARBA00022630"/>
    </source>
</evidence>
<dbReference type="PROSITE" id="PS50902">
    <property type="entry name" value="FLAVODOXIN_LIKE"/>
    <property type="match status" value="1"/>
</dbReference>
<dbReference type="InterPro" id="IPR001709">
    <property type="entry name" value="Flavoprot_Pyr_Nucl_cyt_Rdtase"/>
</dbReference>
<keyword evidence="9" id="KW-0198">Cysteine biosynthesis</keyword>
<organism evidence="13 14">
    <name type="scientific">Granulicella aggregans</name>
    <dbReference type="NCBI Taxonomy" id="474949"/>
    <lineage>
        <taxon>Bacteria</taxon>
        <taxon>Pseudomonadati</taxon>
        <taxon>Acidobacteriota</taxon>
        <taxon>Terriglobia</taxon>
        <taxon>Terriglobales</taxon>
        <taxon>Acidobacteriaceae</taxon>
        <taxon>Granulicella</taxon>
    </lineage>
</organism>
<evidence type="ECO:0000256" key="9">
    <source>
        <dbReference type="ARBA" id="ARBA00023192"/>
    </source>
</evidence>
<protein>
    <recommendedName>
        <fullName evidence="3">assimilatory sulfite reductase (NADPH)</fullName>
        <ecNumber evidence="3">1.8.1.2</ecNumber>
    </recommendedName>
</protein>
<evidence type="ECO:0000256" key="7">
    <source>
        <dbReference type="ARBA" id="ARBA00022857"/>
    </source>
</evidence>
<keyword evidence="5" id="KW-0288">FMN</keyword>
<dbReference type="Gene3D" id="2.40.30.10">
    <property type="entry name" value="Translation factors"/>
    <property type="match status" value="1"/>
</dbReference>
<comment type="cofactor">
    <cofactor evidence="2">
        <name>FAD</name>
        <dbReference type="ChEBI" id="CHEBI:57692"/>
    </cofactor>
</comment>
<evidence type="ECO:0000313" key="13">
    <source>
        <dbReference type="EMBL" id="MBB5058751.1"/>
    </source>
</evidence>
<evidence type="ECO:0000256" key="3">
    <source>
        <dbReference type="ARBA" id="ARBA00012604"/>
    </source>
</evidence>
<evidence type="ECO:0000256" key="8">
    <source>
        <dbReference type="ARBA" id="ARBA00023002"/>
    </source>
</evidence>
<dbReference type="AlphaFoldDB" id="A0A7W7ZGB9"/>
<gene>
    <name evidence="13" type="ORF">HDF16_003465</name>
</gene>
<comment type="cofactor">
    <cofactor evidence="1">
        <name>FMN</name>
        <dbReference type="ChEBI" id="CHEBI:58210"/>
    </cofactor>
</comment>
<evidence type="ECO:0000313" key="14">
    <source>
        <dbReference type="Proteomes" id="UP000540989"/>
    </source>
</evidence>
<dbReference type="InterPro" id="IPR001094">
    <property type="entry name" value="Flavdoxin-like"/>
</dbReference>
<evidence type="ECO:0000256" key="1">
    <source>
        <dbReference type="ARBA" id="ARBA00001917"/>
    </source>
</evidence>
<dbReference type="Pfam" id="PF00667">
    <property type="entry name" value="FAD_binding_1"/>
    <property type="match status" value="1"/>
</dbReference>
<keyword evidence="7" id="KW-0521">NADP</keyword>
<evidence type="ECO:0000256" key="2">
    <source>
        <dbReference type="ARBA" id="ARBA00001974"/>
    </source>
</evidence>
<sequence>MNPQPIPFIPDDAPFNPDQRAWLNGFLAGMFSTATQTAAQPSATSEEVALYFATQSGTAERLAKKFAKDLKANGHRPVLASLAETDMASFASQRCAVIFASTYGDGEAPENSRSFRDALLAEDCARLNSLRYAVFSLGDSSYEQFCQFGVELDERLADLGATRIIGRVESDVDVDAPFAAWKDTCIATIGKKNGASPSVSVAAVPIAPVSVTAKPSLYSRDSPFPAEIVERRALTTGTSSKLTMHLALQLNESLPYEAGDACGVIAQNDAALVDEIISLLPFDGTTPVDLPKIGSTTVQYALTQLYQHTRASRKMVQAFASRTQHKNLLTLLQPEQGGHLDKYLYDRGLIDLLSEYRGAIESPSELFAILPRLTPRLYSISSSPAAHGHELHCTIAVVKYRSHNRERGGVASTMLSDRLEVGQTVPVYIQPNQKFRLPADGRTPIIMIGPGTGVAPFRSFLHERRALGHKGKNWLFFGERSVQTDFLYCNELQEMCDSGHLTRLDTAFSRDQATKIYVQDRMLEHGALFWSWLQEDARIYVCGDATYMAKDVDAALHALIEKHGGMGPEAAQEYVTKLQDESRYHRDIY</sequence>
<dbReference type="SUPFAM" id="SSF52343">
    <property type="entry name" value="Ferredoxin reductase-like, C-terminal NADP-linked domain"/>
    <property type="match status" value="1"/>
</dbReference>
<keyword evidence="14" id="KW-1185">Reference proteome</keyword>
<dbReference type="GO" id="GO:0050660">
    <property type="term" value="F:flavin adenine dinucleotide binding"/>
    <property type="evidence" value="ECO:0007669"/>
    <property type="project" value="TreeGrafter"/>
</dbReference>
<evidence type="ECO:0000259" key="11">
    <source>
        <dbReference type="PROSITE" id="PS50902"/>
    </source>
</evidence>
<dbReference type="InterPro" id="IPR029039">
    <property type="entry name" value="Flavoprotein-like_sf"/>
</dbReference>
<dbReference type="GO" id="GO:0010181">
    <property type="term" value="F:FMN binding"/>
    <property type="evidence" value="ECO:0007669"/>
    <property type="project" value="InterPro"/>
</dbReference>
<dbReference type="InterPro" id="IPR017938">
    <property type="entry name" value="Riboflavin_synthase-like_b-brl"/>
</dbReference>
<dbReference type="InterPro" id="IPR008254">
    <property type="entry name" value="Flavodoxin/NO_synth"/>
</dbReference>
<reference evidence="13 14" key="1">
    <citation type="submission" date="2020-08" db="EMBL/GenBank/DDBJ databases">
        <title>Genomic Encyclopedia of Type Strains, Phase IV (KMG-V): Genome sequencing to study the core and pangenomes of soil and plant-associated prokaryotes.</title>
        <authorList>
            <person name="Whitman W."/>
        </authorList>
    </citation>
    <scope>NUCLEOTIDE SEQUENCE [LARGE SCALE GENOMIC DNA]</scope>
    <source>
        <strain evidence="13 14">M8UP14</strain>
    </source>
</reference>
<dbReference type="InterPro" id="IPR039261">
    <property type="entry name" value="FNR_nucleotide-bd"/>
</dbReference>
<proteinExistence type="predicted"/>
<keyword evidence="4" id="KW-0285">Flavoprotein</keyword>
<dbReference type="Gene3D" id="1.20.990.10">
    <property type="entry name" value="NADPH-cytochrome p450 Reductase, Chain A, domain 3"/>
    <property type="match status" value="1"/>
</dbReference>
<dbReference type="Proteomes" id="UP000540989">
    <property type="component" value="Unassembled WGS sequence"/>
</dbReference>
<dbReference type="FunFam" id="3.40.50.80:FF:000001">
    <property type="entry name" value="NADPH--cytochrome P450 reductase 1"/>
    <property type="match status" value="1"/>
</dbReference>
<dbReference type="GO" id="GO:0019344">
    <property type="term" value="P:cysteine biosynthetic process"/>
    <property type="evidence" value="ECO:0007669"/>
    <property type="project" value="UniProtKB-KW"/>
</dbReference>
<feature type="domain" description="FAD-binding FR-type" evidence="12">
    <location>
        <begin position="221"/>
        <end position="438"/>
    </location>
</feature>
<dbReference type="Pfam" id="PF00175">
    <property type="entry name" value="NAD_binding_1"/>
    <property type="match status" value="1"/>
</dbReference>
<dbReference type="PROSITE" id="PS51384">
    <property type="entry name" value="FAD_FR"/>
    <property type="match status" value="1"/>
</dbReference>
<keyword evidence="8 13" id="KW-0560">Oxidoreductase</keyword>
<dbReference type="GO" id="GO:0004783">
    <property type="term" value="F:sulfite reductase (NADPH) activity"/>
    <property type="evidence" value="ECO:0007669"/>
    <property type="project" value="UniProtKB-EC"/>
</dbReference>
<dbReference type="SUPFAM" id="SSF63380">
    <property type="entry name" value="Riboflavin synthase domain-like"/>
    <property type="match status" value="1"/>
</dbReference>
<dbReference type="PRINTS" id="PR00369">
    <property type="entry name" value="FLAVODOXIN"/>
</dbReference>
<dbReference type="RefSeq" id="WP_184218911.1">
    <property type="nucleotide sequence ID" value="NZ_JACHIP010000004.1"/>
</dbReference>
<dbReference type="Pfam" id="PF00258">
    <property type="entry name" value="Flavodoxin_1"/>
    <property type="match status" value="1"/>
</dbReference>
<comment type="catalytic activity">
    <reaction evidence="10">
        <text>hydrogen sulfide + 3 NADP(+) + 3 H2O = sulfite + 3 NADPH + 4 H(+)</text>
        <dbReference type="Rhea" id="RHEA:13801"/>
        <dbReference type="ChEBI" id="CHEBI:15377"/>
        <dbReference type="ChEBI" id="CHEBI:15378"/>
        <dbReference type="ChEBI" id="CHEBI:17359"/>
        <dbReference type="ChEBI" id="CHEBI:29919"/>
        <dbReference type="ChEBI" id="CHEBI:57783"/>
        <dbReference type="ChEBI" id="CHEBI:58349"/>
        <dbReference type="EC" id="1.8.1.2"/>
    </reaction>
</comment>
<name>A0A7W7ZGB9_9BACT</name>
<dbReference type="GO" id="GO:0005829">
    <property type="term" value="C:cytosol"/>
    <property type="evidence" value="ECO:0007669"/>
    <property type="project" value="TreeGrafter"/>
</dbReference>
<comment type="caution">
    <text evidence="13">The sequence shown here is derived from an EMBL/GenBank/DDBJ whole genome shotgun (WGS) entry which is preliminary data.</text>
</comment>
<dbReference type="SUPFAM" id="SSF52218">
    <property type="entry name" value="Flavoproteins"/>
    <property type="match status" value="1"/>
</dbReference>
<evidence type="ECO:0000256" key="10">
    <source>
        <dbReference type="ARBA" id="ARBA00052219"/>
    </source>
</evidence>
<dbReference type="PRINTS" id="PR00371">
    <property type="entry name" value="FPNCR"/>
</dbReference>
<keyword evidence="9" id="KW-0028">Amino-acid biosynthesis</keyword>
<dbReference type="PANTHER" id="PTHR19384">
    <property type="entry name" value="NITRIC OXIDE SYNTHASE-RELATED"/>
    <property type="match status" value="1"/>
</dbReference>
<feature type="domain" description="Flavodoxin-like" evidence="11">
    <location>
        <begin position="48"/>
        <end position="186"/>
    </location>
</feature>
<dbReference type="InterPro" id="IPR003097">
    <property type="entry name" value="CysJ-like_FAD-binding"/>
</dbReference>